<evidence type="ECO:0000256" key="7">
    <source>
        <dbReference type="ARBA" id="ARBA00038093"/>
    </source>
</evidence>
<gene>
    <name evidence="9" type="ORF">A6769_31535</name>
</gene>
<protein>
    <submittedName>
        <fullName evidence="9">Twitching motility protein PilT</fullName>
    </submittedName>
</protein>
<evidence type="ECO:0000256" key="1">
    <source>
        <dbReference type="ARBA" id="ARBA00001946"/>
    </source>
</evidence>
<evidence type="ECO:0000313" key="9">
    <source>
        <dbReference type="EMBL" id="RCJ31077.1"/>
    </source>
</evidence>
<evidence type="ECO:0000256" key="4">
    <source>
        <dbReference type="ARBA" id="ARBA00022723"/>
    </source>
</evidence>
<evidence type="ECO:0000256" key="2">
    <source>
        <dbReference type="ARBA" id="ARBA00022649"/>
    </source>
</evidence>
<dbReference type="GO" id="GO:0046872">
    <property type="term" value="F:metal ion binding"/>
    <property type="evidence" value="ECO:0007669"/>
    <property type="project" value="UniProtKB-KW"/>
</dbReference>
<dbReference type="EMBL" id="LXQE01000178">
    <property type="protein sequence ID" value="RCJ31077.1"/>
    <property type="molecule type" value="Genomic_DNA"/>
</dbReference>
<comment type="caution">
    <text evidence="9">The sequence shown here is derived from an EMBL/GenBank/DDBJ whole genome shotgun (WGS) entry which is preliminary data.</text>
</comment>
<dbReference type="Pfam" id="PF01850">
    <property type="entry name" value="PIN"/>
    <property type="match status" value="1"/>
</dbReference>
<keyword evidence="5" id="KW-0378">Hydrolase</keyword>
<dbReference type="GO" id="GO:0016787">
    <property type="term" value="F:hydrolase activity"/>
    <property type="evidence" value="ECO:0007669"/>
    <property type="project" value="UniProtKB-KW"/>
</dbReference>
<sequence length="125" mass="14008">MSGSRYLLDTNAIVALLQGNSKLLQLLQNADWIGISIISKIEFLAFSQLSQGDRQLFEQFIQRVEVVSLMADDTVLIEQIIQLRQQYRLKLPDAIIAAMTLQAAANLVTADREFAKVSTLAVLDW</sequence>
<organism evidence="9 10">
    <name type="scientific">Nostoc punctiforme NIES-2108</name>
    <dbReference type="NCBI Taxonomy" id="1356359"/>
    <lineage>
        <taxon>Bacteria</taxon>
        <taxon>Bacillati</taxon>
        <taxon>Cyanobacteriota</taxon>
        <taxon>Cyanophyceae</taxon>
        <taxon>Nostocales</taxon>
        <taxon>Nostocaceae</taxon>
        <taxon>Nostoc</taxon>
    </lineage>
</organism>
<comment type="cofactor">
    <cofactor evidence="1">
        <name>Mg(2+)</name>
        <dbReference type="ChEBI" id="CHEBI:18420"/>
    </cofactor>
</comment>
<dbReference type="InterPro" id="IPR050556">
    <property type="entry name" value="Type_II_TA_system_RNase"/>
</dbReference>
<dbReference type="GO" id="GO:0004518">
    <property type="term" value="F:nuclease activity"/>
    <property type="evidence" value="ECO:0007669"/>
    <property type="project" value="UniProtKB-KW"/>
</dbReference>
<dbReference type="Gene3D" id="3.40.50.1010">
    <property type="entry name" value="5'-nuclease"/>
    <property type="match status" value="1"/>
</dbReference>
<dbReference type="SUPFAM" id="SSF88723">
    <property type="entry name" value="PIN domain-like"/>
    <property type="match status" value="1"/>
</dbReference>
<dbReference type="Proteomes" id="UP000252085">
    <property type="component" value="Unassembled WGS sequence"/>
</dbReference>
<keyword evidence="6" id="KW-0460">Magnesium</keyword>
<evidence type="ECO:0000256" key="5">
    <source>
        <dbReference type="ARBA" id="ARBA00022801"/>
    </source>
</evidence>
<dbReference type="PANTHER" id="PTHR33653">
    <property type="entry name" value="RIBONUCLEASE VAPC2"/>
    <property type="match status" value="1"/>
</dbReference>
<feature type="domain" description="PIN" evidence="8">
    <location>
        <begin position="6"/>
        <end position="118"/>
    </location>
</feature>
<dbReference type="InterPro" id="IPR002716">
    <property type="entry name" value="PIN_dom"/>
</dbReference>
<dbReference type="AlphaFoldDB" id="A0A367R3Q2"/>
<proteinExistence type="inferred from homology"/>
<dbReference type="InterPro" id="IPR029060">
    <property type="entry name" value="PIN-like_dom_sf"/>
</dbReference>
<name>A0A367R3Q2_NOSPU</name>
<evidence type="ECO:0000313" key="10">
    <source>
        <dbReference type="Proteomes" id="UP000252085"/>
    </source>
</evidence>
<evidence type="ECO:0000259" key="8">
    <source>
        <dbReference type="Pfam" id="PF01850"/>
    </source>
</evidence>
<keyword evidence="4" id="KW-0479">Metal-binding</keyword>
<accession>A0A367R3Q2</accession>
<keyword evidence="3" id="KW-0540">Nuclease</keyword>
<evidence type="ECO:0000256" key="3">
    <source>
        <dbReference type="ARBA" id="ARBA00022722"/>
    </source>
</evidence>
<dbReference type="CDD" id="cd18738">
    <property type="entry name" value="PIN_VapC4-5_FitB-like"/>
    <property type="match status" value="1"/>
</dbReference>
<keyword evidence="2" id="KW-1277">Toxin-antitoxin system</keyword>
<reference evidence="9 10" key="1">
    <citation type="submission" date="2016-04" db="EMBL/GenBank/DDBJ databases">
        <authorList>
            <person name="Evans L.H."/>
            <person name="Alamgir A."/>
            <person name="Owens N."/>
            <person name="Weber N.D."/>
            <person name="Virtaneva K."/>
            <person name="Barbian K."/>
            <person name="Babar A."/>
            <person name="Rosenke K."/>
        </authorList>
    </citation>
    <scope>NUCLEOTIDE SEQUENCE [LARGE SCALE GENOMIC DNA]</scope>
    <source>
        <strain evidence="9">NIES-2108</strain>
    </source>
</reference>
<dbReference type="PANTHER" id="PTHR33653:SF1">
    <property type="entry name" value="RIBONUCLEASE VAPC2"/>
    <property type="match status" value="1"/>
</dbReference>
<comment type="similarity">
    <text evidence="7">Belongs to the PINc/VapC protein family.</text>
</comment>
<evidence type="ECO:0000256" key="6">
    <source>
        <dbReference type="ARBA" id="ARBA00022842"/>
    </source>
</evidence>